<feature type="binding site" evidence="13">
    <location>
        <position position="122"/>
    </location>
    <ligand>
        <name>Fe cation</name>
        <dbReference type="ChEBI" id="CHEBI:24875"/>
        <label>1</label>
    </ligand>
</feature>
<keyword evidence="8 14" id="KW-0560">Oxidoreductase</keyword>
<gene>
    <name evidence="16" type="ORF">ACJMK2_014970</name>
</gene>
<dbReference type="AlphaFoldDB" id="A0ABD3V4Y0"/>
<feature type="binding site" evidence="12">
    <location>
        <position position="126"/>
    </location>
    <ligand>
        <name>substrate</name>
    </ligand>
</feature>
<comment type="similarity">
    <text evidence="3 14">Belongs to the myo-inositol oxygenase family.</text>
</comment>
<evidence type="ECO:0000256" key="5">
    <source>
        <dbReference type="ARBA" id="ARBA00019269"/>
    </source>
</evidence>
<evidence type="ECO:0000313" key="16">
    <source>
        <dbReference type="EMBL" id="KAL3855768.1"/>
    </source>
</evidence>
<feature type="binding site" evidence="13">
    <location>
        <position position="193"/>
    </location>
    <ligand>
        <name>Fe cation</name>
        <dbReference type="ChEBI" id="CHEBI:24875"/>
        <label>1</label>
    </ligand>
</feature>
<name>A0ABD3V4Y0_SINWO</name>
<dbReference type="GO" id="GO:0046872">
    <property type="term" value="F:metal ion binding"/>
    <property type="evidence" value="ECO:0007669"/>
    <property type="project" value="UniProtKB-KW"/>
</dbReference>
<reference evidence="16 17" key="1">
    <citation type="submission" date="2024-11" db="EMBL/GenBank/DDBJ databases">
        <title>Chromosome-level genome assembly of the freshwater bivalve Anodonta woodiana.</title>
        <authorList>
            <person name="Chen X."/>
        </authorList>
    </citation>
    <scope>NUCLEOTIDE SEQUENCE [LARGE SCALE GENOMIC DNA]</scope>
    <source>
        <strain evidence="16">MN2024</strain>
        <tissue evidence="16">Gills</tissue>
    </source>
</reference>
<dbReference type="PANTHER" id="PTHR12588:SF0">
    <property type="entry name" value="INOSITOL OXYGENASE"/>
    <property type="match status" value="1"/>
</dbReference>
<proteinExistence type="inferred from homology"/>
<evidence type="ECO:0000256" key="2">
    <source>
        <dbReference type="ARBA" id="ARBA00005167"/>
    </source>
</evidence>
<feature type="binding site" evidence="12">
    <location>
        <begin position="140"/>
        <end position="141"/>
    </location>
    <ligand>
        <name>substrate</name>
    </ligand>
</feature>
<evidence type="ECO:0000313" key="17">
    <source>
        <dbReference type="Proteomes" id="UP001634394"/>
    </source>
</evidence>
<dbReference type="InterPro" id="IPR007828">
    <property type="entry name" value="Inositol_oxygenase"/>
</dbReference>
<feature type="binding site" evidence="12">
    <location>
        <begin position="219"/>
        <end position="220"/>
    </location>
    <ligand>
        <name>substrate</name>
    </ligand>
</feature>
<dbReference type="Pfam" id="PF05153">
    <property type="entry name" value="MIOX"/>
    <property type="match status" value="1"/>
</dbReference>
<protein>
    <recommendedName>
        <fullName evidence="5 14">Inositol oxygenase</fullName>
        <ecNumber evidence="4 14">1.13.99.1</ecNumber>
    </recommendedName>
    <alternativeName>
        <fullName evidence="10 14">Myo-inositol oxygenase</fullName>
    </alternativeName>
</protein>
<evidence type="ECO:0000256" key="14">
    <source>
        <dbReference type="RuleBase" id="RU367039"/>
    </source>
</evidence>
<evidence type="ECO:0000256" key="10">
    <source>
        <dbReference type="ARBA" id="ARBA00029668"/>
    </source>
</evidence>
<comment type="subcellular location">
    <subcellularLocation>
        <location evidence="1 14">Cytoplasm</location>
    </subcellularLocation>
</comment>
<feature type="binding site" evidence="13">
    <location>
        <position position="97"/>
    </location>
    <ligand>
        <name>Fe cation</name>
        <dbReference type="ChEBI" id="CHEBI:24875"/>
        <label>1</label>
    </ligand>
</feature>
<comment type="catalytic activity">
    <reaction evidence="11 14">
        <text>myo-inositol + O2 = D-glucuronate + H2O + H(+)</text>
        <dbReference type="Rhea" id="RHEA:23696"/>
        <dbReference type="ChEBI" id="CHEBI:15377"/>
        <dbReference type="ChEBI" id="CHEBI:15378"/>
        <dbReference type="ChEBI" id="CHEBI:15379"/>
        <dbReference type="ChEBI" id="CHEBI:17268"/>
        <dbReference type="ChEBI" id="CHEBI:58720"/>
        <dbReference type="EC" id="1.13.99.1"/>
    </reaction>
</comment>
<accession>A0ABD3V4Y0</accession>
<sequence>MPTTPETVSIHADPSEYRPEHKEKENFRDFRIHNVPERVVRTYQAMHTNQTLAYAKGKLEQWSKLDHAEMTIMEALDKLNTFLDESDPDVDIPNAVHAFQTAEGIRKMHPDKEWLQLTALIHDIGKVMAIWGEPQWSVVGDTFPVGCAPSKKIVFDAELFKDNPNMHDSKLNTRLGIYQENCGLENVIMSWGHDEYLYRVLKGNTCHLPEEALYIIRFHSFYPWHTGGDYMYLCNKKDIEMMTWVREFNQFDLYTKCPDIPDLDSLKPYYQTLAEKYIPGVLRW</sequence>
<dbReference type="GO" id="GO:0019310">
    <property type="term" value="P:inositol catabolic process"/>
    <property type="evidence" value="ECO:0007669"/>
    <property type="project" value="UniProtKB-UniRule"/>
</dbReference>
<evidence type="ECO:0000256" key="15">
    <source>
        <dbReference type="SAM" id="MobiDB-lite"/>
    </source>
</evidence>
<evidence type="ECO:0000256" key="3">
    <source>
        <dbReference type="ARBA" id="ARBA00005286"/>
    </source>
</evidence>
<feature type="region of interest" description="Disordered" evidence="15">
    <location>
        <begin position="1"/>
        <end position="22"/>
    </location>
</feature>
<feature type="binding site" evidence="13">
    <location>
        <position position="123"/>
    </location>
    <ligand>
        <name>Fe cation</name>
        <dbReference type="ChEBI" id="CHEBI:24875"/>
        <label>1</label>
    </ligand>
</feature>
<dbReference type="EMBL" id="JBJQND010000014">
    <property type="protein sequence ID" value="KAL3855768.1"/>
    <property type="molecule type" value="Genomic_DNA"/>
</dbReference>
<keyword evidence="17" id="KW-1185">Reference proteome</keyword>
<evidence type="ECO:0000256" key="13">
    <source>
        <dbReference type="PIRSR" id="PIRSR607828-2"/>
    </source>
</evidence>
<evidence type="ECO:0000256" key="11">
    <source>
        <dbReference type="ARBA" id="ARBA00048271"/>
    </source>
</evidence>
<feature type="compositionally biased region" description="Basic and acidic residues" evidence="15">
    <location>
        <begin position="13"/>
        <end position="22"/>
    </location>
</feature>
<evidence type="ECO:0000256" key="7">
    <source>
        <dbReference type="ARBA" id="ARBA00022723"/>
    </source>
</evidence>
<dbReference type="Gene3D" id="1.10.3210.10">
    <property type="entry name" value="Hypothetical protein af1432"/>
    <property type="match status" value="1"/>
</dbReference>
<evidence type="ECO:0000256" key="4">
    <source>
        <dbReference type="ARBA" id="ARBA00011919"/>
    </source>
</evidence>
<feature type="binding site" evidence="12">
    <location>
        <position position="28"/>
    </location>
    <ligand>
        <name>substrate</name>
    </ligand>
</feature>
<dbReference type="PANTHER" id="PTHR12588">
    <property type="entry name" value="MYOINOSITOL OXYGENASE"/>
    <property type="match status" value="1"/>
</dbReference>
<dbReference type="GO" id="GO:0050113">
    <property type="term" value="F:inositol oxygenase activity"/>
    <property type="evidence" value="ECO:0007669"/>
    <property type="project" value="UniProtKB-UniRule"/>
</dbReference>
<dbReference type="SUPFAM" id="SSF109604">
    <property type="entry name" value="HD-domain/PDEase-like"/>
    <property type="match status" value="1"/>
</dbReference>
<feature type="binding site" evidence="13">
    <location>
        <position position="219"/>
    </location>
    <ligand>
        <name>Fe cation</name>
        <dbReference type="ChEBI" id="CHEBI:24875"/>
        <label>1</label>
    </ligand>
</feature>
<keyword evidence="6 14" id="KW-0963">Cytoplasm</keyword>
<dbReference type="EC" id="1.13.99.1" evidence="4 14"/>
<evidence type="ECO:0000256" key="8">
    <source>
        <dbReference type="ARBA" id="ARBA00023002"/>
    </source>
</evidence>
<keyword evidence="7 13" id="KW-0479">Metal-binding</keyword>
<evidence type="ECO:0000256" key="12">
    <source>
        <dbReference type="PIRSR" id="PIRSR607828-1"/>
    </source>
</evidence>
<evidence type="ECO:0000256" key="1">
    <source>
        <dbReference type="ARBA" id="ARBA00004496"/>
    </source>
</evidence>
<comment type="cofactor">
    <cofactor evidence="13 14">
        <name>Fe cation</name>
        <dbReference type="ChEBI" id="CHEBI:24875"/>
    </cofactor>
    <text evidence="13 14">Binds 2 iron ions per subunit.</text>
</comment>
<comment type="pathway">
    <text evidence="2 14">Polyol metabolism; myo-inositol degradation into D-glucuronate; D-glucuronate from myo-inositol: step 1/1.</text>
</comment>
<dbReference type="GO" id="GO:0005737">
    <property type="term" value="C:cytoplasm"/>
    <property type="evidence" value="ECO:0007669"/>
    <property type="project" value="UniProtKB-SubCell"/>
</dbReference>
<organism evidence="16 17">
    <name type="scientific">Sinanodonta woodiana</name>
    <name type="common">Chinese pond mussel</name>
    <name type="synonym">Anodonta woodiana</name>
    <dbReference type="NCBI Taxonomy" id="1069815"/>
    <lineage>
        <taxon>Eukaryota</taxon>
        <taxon>Metazoa</taxon>
        <taxon>Spiralia</taxon>
        <taxon>Lophotrochozoa</taxon>
        <taxon>Mollusca</taxon>
        <taxon>Bivalvia</taxon>
        <taxon>Autobranchia</taxon>
        <taxon>Heteroconchia</taxon>
        <taxon>Palaeoheterodonta</taxon>
        <taxon>Unionida</taxon>
        <taxon>Unionoidea</taxon>
        <taxon>Unionidae</taxon>
        <taxon>Unioninae</taxon>
        <taxon>Sinanodonta</taxon>
    </lineage>
</organism>
<evidence type="ECO:0000256" key="9">
    <source>
        <dbReference type="ARBA" id="ARBA00023004"/>
    </source>
</evidence>
<dbReference type="Proteomes" id="UP001634394">
    <property type="component" value="Unassembled WGS sequence"/>
</dbReference>
<keyword evidence="9 13" id="KW-0408">Iron</keyword>
<feature type="binding site" evidence="12">
    <location>
        <begin position="84"/>
        <end position="86"/>
    </location>
    <ligand>
        <name>substrate</name>
    </ligand>
</feature>
<feature type="binding site" evidence="13">
    <location>
        <position position="252"/>
    </location>
    <ligand>
        <name>Fe cation</name>
        <dbReference type="ChEBI" id="CHEBI:24875"/>
        <label>1</label>
    </ligand>
</feature>
<evidence type="ECO:0000256" key="6">
    <source>
        <dbReference type="ARBA" id="ARBA00022490"/>
    </source>
</evidence>
<comment type="caution">
    <text evidence="16">The sequence shown here is derived from an EMBL/GenBank/DDBJ whole genome shotgun (WGS) entry which is preliminary data.</text>
</comment>